<dbReference type="EMBL" id="VYYT01000189">
    <property type="protein sequence ID" value="KAK2758466.1"/>
    <property type="molecule type" value="Genomic_DNA"/>
</dbReference>
<name>A0AAD9YG01_COLKA</name>
<evidence type="ECO:0000313" key="3">
    <source>
        <dbReference type="Proteomes" id="UP001281614"/>
    </source>
</evidence>
<reference evidence="2" key="1">
    <citation type="submission" date="2023-02" db="EMBL/GenBank/DDBJ databases">
        <title>Colletotrichum kahawae CIFC_Que2 genome sequencing and assembly.</title>
        <authorList>
            <person name="Baroncelli R."/>
        </authorList>
    </citation>
    <scope>NUCLEOTIDE SEQUENCE</scope>
    <source>
        <strain evidence="2">CIFC_Que2</strain>
    </source>
</reference>
<sequence>MDSAVTKESKTQNSLTASEKYTAERGGISPLTHLQSPKRSPQVPLIRLHKASGGGGVARWPEQPARLRVPKCHAAACDFWTWGKHNAALSPVSSLKPPDRSPIQGCAGSSRLSARGVACVDRKTSSATRIRGKMESEARSGSAVRLPSASCHPCRLLCLFCTPVSQAGQRHHQHHWATSCPSTLR</sequence>
<comment type="caution">
    <text evidence="2">The sequence shown here is derived from an EMBL/GenBank/DDBJ whole genome shotgun (WGS) entry which is preliminary data.</text>
</comment>
<protein>
    <submittedName>
        <fullName evidence="2">Uncharacterized protein</fullName>
    </submittedName>
</protein>
<evidence type="ECO:0000313" key="2">
    <source>
        <dbReference type="EMBL" id="KAK2758466.1"/>
    </source>
</evidence>
<keyword evidence="3" id="KW-1185">Reference proteome</keyword>
<gene>
    <name evidence="2" type="ORF">CKAH01_05514</name>
</gene>
<dbReference type="AlphaFoldDB" id="A0AAD9YG01"/>
<evidence type="ECO:0000256" key="1">
    <source>
        <dbReference type="SAM" id="MobiDB-lite"/>
    </source>
</evidence>
<organism evidence="2 3">
    <name type="scientific">Colletotrichum kahawae</name>
    <name type="common">Coffee berry disease fungus</name>
    <dbReference type="NCBI Taxonomy" id="34407"/>
    <lineage>
        <taxon>Eukaryota</taxon>
        <taxon>Fungi</taxon>
        <taxon>Dikarya</taxon>
        <taxon>Ascomycota</taxon>
        <taxon>Pezizomycotina</taxon>
        <taxon>Sordariomycetes</taxon>
        <taxon>Hypocreomycetidae</taxon>
        <taxon>Glomerellales</taxon>
        <taxon>Glomerellaceae</taxon>
        <taxon>Colletotrichum</taxon>
        <taxon>Colletotrichum gloeosporioides species complex</taxon>
    </lineage>
</organism>
<proteinExistence type="predicted"/>
<feature type="compositionally biased region" description="Basic and acidic residues" evidence="1">
    <location>
        <begin position="1"/>
        <end position="10"/>
    </location>
</feature>
<feature type="region of interest" description="Disordered" evidence="1">
    <location>
        <begin position="1"/>
        <end position="42"/>
    </location>
</feature>
<accession>A0AAD9YG01</accession>
<dbReference type="Proteomes" id="UP001281614">
    <property type="component" value="Unassembled WGS sequence"/>
</dbReference>